<evidence type="ECO:0000313" key="3">
    <source>
        <dbReference type="Proteomes" id="UP000230084"/>
    </source>
</evidence>
<dbReference type="AlphaFoldDB" id="A0A2H0RLX3"/>
<feature type="transmembrane region" description="Helical" evidence="1">
    <location>
        <begin position="6"/>
        <end position="29"/>
    </location>
</feature>
<evidence type="ECO:0000256" key="1">
    <source>
        <dbReference type="SAM" id="Phobius"/>
    </source>
</evidence>
<dbReference type="PROSITE" id="PS00409">
    <property type="entry name" value="PROKAR_NTER_METHYL"/>
    <property type="match status" value="1"/>
</dbReference>
<proteinExistence type="predicted"/>
<dbReference type="NCBIfam" id="TIGR02532">
    <property type="entry name" value="IV_pilin_GFxxxE"/>
    <property type="match status" value="1"/>
</dbReference>
<comment type="caution">
    <text evidence="2">The sequence shown here is derived from an EMBL/GenBank/DDBJ whole genome shotgun (WGS) entry which is preliminary data.</text>
</comment>
<dbReference type="Proteomes" id="UP000230084">
    <property type="component" value="Unassembled WGS sequence"/>
</dbReference>
<protein>
    <recommendedName>
        <fullName evidence="4">General secretion pathway GspH domain-containing protein</fullName>
    </recommendedName>
</protein>
<gene>
    <name evidence="2" type="ORF">COV06_03545</name>
</gene>
<dbReference type="EMBL" id="PCYM01000006">
    <property type="protein sequence ID" value="PIR47498.1"/>
    <property type="molecule type" value="Genomic_DNA"/>
</dbReference>
<evidence type="ECO:0008006" key="4">
    <source>
        <dbReference type="Google" id="ProtNLM"/>
    </source>
</evidence>
<name>A0A2H0RLX3_9BACT</name>
<sequence length="163" mass="17644">MHMRGFTLLEMIISIGVFVLIIGTSFMAMTSIARSLKERQGVELLFDAISQAQTHAQTATDGSAWGVYLDYDNTTHVLTDAMVFAGETFVGRNTVQDRAVTMPEGVEILEAMLSGLGVSTGYDHEIIFDVLRGSTANYGSMIIQAGGVETKLIISPSGYVVRE</sequence>
<keyword evidence="1" id="KW-0812">Transmembrane</keyword>
<accession>A0A2H0RLX3</accession>
<keyword evidence="1" id="KW-0472">Membrane</keyword>
<reference evidence="2 3" key="1">
    <citation type="submission" date="2017-09" db="EMBL/GenBank/DDBJ databases">
        <title>Depth-based differentiation of microbial function through sediment-hosted aquifers and enrichment of novel symbionts in the deep terrestrial subsurface.</title>
        <authorList>
            <person name="Probst A.J."/>
            <person name="Ladd B."/>
            <person name="Jarett J.K."/>
            <person name="Geller-Mcgrath D.E."/>
            <person name="Sieber C.M."/>
            <person name="Emerson J.B."/>
            <person name="Anantharaman K."/>
            <person name="Thomas B.C."/>
            <person name="Malmstrom R."/>
            <person name="Stieglmeier M."/>
            <person name="Klingl A."/>
            <person name="Woyke T."/>
            <person name="Ryan C.M."/>
            <person name="Banfield J.F."/>
        </authorList>
    </citation>
    <scope>NUCLEOTIDE SEQUENCE [LARGE SCALE GENOMIC DNA]</scope>
    <source>
        <strain evidence="2">CG10_big_fil_rev_8_21_14_0_10_50_16</strain>
    </source>
</reference>
<organism evidence="2 3">
    <name type="scientific">Candidatus Uhrbacteria bacterium CG10_big_fil_rev_8_21_14_0_10_50_16</name>
    <dbReference type="NCBI Taxonomy" id="1975039"/>
    <lineage>
        <taxon>Bacteria</taxon>
        <taxon>Candidatus Uhriibacteriota</taxon>
    </lineage>
</organism>
<dbReference type="InterPro" id="IPR012902">
    <property type="entry name" value="N_methyl_site"/>
</dbReference>
<keyword evidence="1" id="KW-1133">Transmembrane helix</keyword>
<evidence type="ECO:0000313" key="2">
    <source>
        <dbReference type="EMBL" id="PIR47498.1"/>
    </source>
</evidence>